<reference evidence="1" key="1">
    <citation type="submission" date="2020-10" db="EMBL/GenBank/DDBJ databases">
        <authorList>
            <person name="Gilroy R."/>
        </authorList>
    </citation>
    <scope>NUCLEOTIDE SEQUENCE</scope>
    <source>
        <strain evidence="1">CHK184-20233</strain>
    </source>
</reference>
<evidence type="ECO:0000313" key="1">
    <source>
        <dbReference type="EMBL" id="HIR58486.1"/>
    </source>
</evidence>
<sequence>MNNNYNLLMARRINMIEQNPNEEYIRKFNLSLDTIKRKKKRKLKPKELDELKYLIKDLQNIPKDENFQDYILRHLKVFLIYGNVKLIDRNDIVLELTTDKETSILYIEINKDYVTSTLKGKDYREETYYKKLDNDYYTTFKRRETNIYKNRNTSLHEININDEFHGFRNNKEIITRIISSHDNYTKDNITGAISRKGYGEDNYKEVTNYYRKDGYIVKKHQRRYKKKNIGELLNYKEYQISEDYNINDKYLNPVGCYKKFN</sequence>
<accession>A0A9D1DT84</accession>
<dbReference type="Proteomes" id="UP000824232">
    <property type="component" value="Unassembled WGS sequence"/>
</dbReference>
<gene>
    <name evidence="1" type="ORF">IAB38_00385</name>
</gene>
<protein>
    <submittedName>
        <fullName evidence="1">Uncharacterized protein</fullName>
    </submittedName>
</protein>
<comment type="caution">
    <text evidence="1">The sequence shown here is derived from an EMBL/GenBank/DDBJ whole genome shotgun (WGS) entry which is preliminary data.</text>
</comment>
<evidence type="ECO:0000313" key="2">
    <source>
        <dbReference type="Proteomes" id="UP000824232"/>
    </source>
</evidence>
<name>A0A9D1DT84_9FIRM</name>
<dbReference type="EMBL" id="DVHC01000004">
    <property type="protein sequence ID" value="HIR58486.1"/>
    <property type="molecule type" value="Genomic_DNA"/>
</dbReference>
<organism evidence="1 2">
    <name type="scientific">Candidatus Onthousia excrementipullorum</name>
    <dbReference type="NCBI Taxonomy" id="2840884"/>
    <lineage>
        <taxon>Bacteria</taxon>
        <taxon>Bacillati</taxon>
        <taxon>Bacillota</taxon>
        <taxon>Bacilli</taxon>
        <taxon>Candidatus Onthousia</taxon>
    </lineage>
</organism>
<dbReference type="AlphaFoldDB" id="A0A9D1DT84"/>
<reference evidence="1" key="2">
    <citation type="journal article" date="2021" name="PeerJ">
        <title>Extensive microbial diversity within the chicken gut microbiome revealed by metagenomics and culture.</title>
        <authorList>
            <person name="Gilroy R."/>
            <person name="Ravi A."/>
            <person name="Getino M."/>
            <person name="Pursley I."/>
            <person name="Horton D.L."/>
            <person name="Alikhan N.F."/>
            <person name="Baker D."/>
            <person name="Gharbi K."/>
            <person name="Hall N."/>
            <person name="Watson M."/>
            <person name="Adriaenssens E.M."/>
            <person name="Foster-Nyarko E."/>
            <person name="Jarju S."/>
            <person name="Secka A."/>
            <person name="Antonio M."/>
            <person name="Oren A."/>
            <person name="Chaudhuri R.R."/>
            <person name="La Ragione R."/>
            <person name="Hildebrand F."/>
            <person name="Pallen M.J."/>
        </authorList>
    </citation>
    <scope>NUCLEOTIDE SEQUENCE</scope>
    <source>
        <strain evidence="1">CHK184-20233</strain>
    </source>
</reference>
<feature type="non-terminal residue" evidence="1">
    <location>
        <position position="261"/>
    </location>
</feature>
<proteinExistence type="predicted"/>